<dbReference type="Gene3D" id="3.10.290.10">
    <property type="entry name" value="RNA-binding S4 domain"/>
    <property type="match status" value="1"/>
</dbReference>
<dbReference type="AlphaFoldDB" id="A0A916VG59"/>
<dbReference type="PROSITE" id="PS50889">
    <property type="entry name" value="S4"/>
    <property type="match status" value="1"/>
</dbReference>
<dbReference type="Pfam" id="PF13275">
    <property type="entry name" value="S4_2"/>
    <property type="match status" value="1"/>
</dbReference>
<accession>A0A916VG59</accession>
<dbReference type="InterPro" id="IPR036986">
    <property type="entry name" value="S4_RNA-bd_sf"/>
</dbReference>
<evidence type="ECO:0008006" key="4">
    <source>
        <dbReference type="Google" id="ProtNLM"/>
    </source>
</evidence>
<dbReference type="CDD" id="cd00165">
    <property type="entry name" value="S4"/>
    <property type="match status" value="1"/>
</dbReference>
<comment type="caution">
    <text evidence="2">The sequence shown here is derived from an EMBL/GenBank/DDBJ whole genome shotgun (WGS) entry which is preliminary data.</text>
</comment>
<evidence type="ECO:0000313" key="3">
    <source>
        <dbReference type="Proteomes" id="UP000654993"/>
    </source>
</evidence>
<dbReference type="EMBL" id="BMAQ01000013">
    <property type="protein sequence ID" value="GFR38166.1"/>
    <property type="molecule type" value="Genomic_DNA"/>
</dbReference>
<keyword evidence="3" id="KW-1185">Reference proteome</keyword>
<protein>
    <recommendedName>
        <fullName evidence="4">S4 domain protein YaaA</fullName>
    </recommendedName>
</protein>
<dbReference type="Proteomes" id="UP000654993">
    <property type="component" value="Unassembled WGS sequence"/>
</dbReference>
<dbReference type="InterPro" id="IPR014330">
    <property type="entry name" value="RNA-bd_S4-rel_YaaA"/>
</dbReference>
<reference evidence="2" key="2">
    <citation type="journal article" date="2021" name="Data Brief">
        <title>Draft genome sequence data of the facultative, thermophilic, xylanolytic bacterium Paenibacillus sp. strain DA-C8.</title>
        <authorList>
            <person name="Chhe C."/>
            <person name="Uke A."/>
            <person name="Baramee S."/>
            <person name="Ungkulpasvich U."/>
            <person name="Tachaapaikoon C."/>
            <person name="Pason P."/>
            <person name="Waeonukul R."/>
            <person name="Ratanakhanokchai K."/>
            <person name="Kosugi A."/>
        </authorList>
    </citation>
    <scope>NUCLEOTIDE SEQUENCE</scope>
    <source>
        <strain evidence="2">DA-C8</strain>
    </source>
</reference>
<dbReference type="GO" id="GO:0003723">
    <property type="term" value="F:RNA binding"/>
    <property type="evidence" value="ECO:0007669"/>
    <property type="project" value="UniProtKB-KW"/>
</dbReference>
<gene>
    <name evidence="2" type="ORF">PRECH8_14620</name>
</gene>
<evidence type="ECO:0000256" key="1">
    <source>
        <dbReference type="PROSITE-ProRule" id="PRU00182"/>
    </source>
</evidence>
<dbReference type="SUPFAM" id="SSF55174">
    <property type="entry name" value="Alpha-L RNA-binding motif"/>
    <property type="match status" value="1"/>
</dbReference>
<sequence>MKEVRISTEYITLGQFLKLAYIVDTGGQAKAFLADRSVYVNGEPENKRGKKLYKNDIIAVEGCGKFKITGN</sequence>
<organism evidence="2 3">
    <name type="scientific">Insulibacter thermoxylanivorax</name>
    <dbReference type="NCBI Taxonomy" id="2749268"/>
    <lineage>
        <taxon>Bacteria</taxon>
        <taxon>Bacillati</taxon>
        <taxon>Bacillota</taxon>
        <taxon>Bacilli</taxon>
        <taxon>Bacillales</taxon>
        <taxon>Paenibacillaceae</taxon>
        <taxon>Insulibacter</taxon>
    </lineage>
</organism>
<keyword evidence="1" id="KW-0694">RNA-binding</keyword>
<name>A0A916VG59_9BACL</name>
<dbReference type="RefSeq" id="WP_200966428.1">
    <property type="nucleotide sequence ID" value="NZ_BMAQ01000013.1"/>
</dbReference>
<dbReference type="NCBIfam" id="TIGR02988">
    <property type="entry name" value="YaaA_near_RecF"/>
    <property type="match status" value="1"/>
</dbReference>
<proteinExistence type="predicted"/>
<reference evidence="2" key="1">
    <citation type="submission" date="2020-08" db="EMBL/GenBank/DDBJ databases">
        <authorList>
            <person name="Uke A."/>
            <person name="Chhe C."/>
            <person name="Baramee S."/>
            <person name="Kosugi A."/>
        </authorList>
    </citation>
    <scope>NUCLEOTIDE SEQUENCE</scope>
    <source>
        <strain evidence="2">DA-C8</strain>
    </source>
</reference>
<evidence type="ECO:0000313" key="2">
    <source>
        <dbReference type="EMBL" id="GFR38166.1"/>
    </source>
</evidence>